<feature type="compositionally biased region" description="Basic and acidic residues" evidence="1">
    <location>
        <begin position="58"/>
        <end position="74"/>
    </location>
</feature>
<evidence type="ECO:0000256" key="1">
    <source>
        <dbReference type="SAM" id="MobiDB-lite"/>
    </source>
</evidence>
<proteinExistence type="predicted"/>
<feature type="region of interest" description="Disordered" evidence="1">
    <location>
        <begin position="1"/>
        <end position="106"/>
    </location>
</feature>
<comment type="caution">
    <text evidence="2">The sequence shown here is derived from an EMBL/GenBank/DDBJ whole genome shotgun (WGS) entry which is preliminary data.</text>
</comment>
<dbReference type="Proteomes" id="UP000823631">
    <property type="component" value="Unassembled WGS sequence"/>
</dbReference>
<reference evidence="2" key="2">
    <citation type="journal article" date="2021" name="PeerJ">
        <title>Extensive microbial diversity within the chicken gut microbiome revealed by metagenomics and culture.</title>
        <authorList>
            <person name="Gilroy R."/>
            <person name="Ravi A."/>
            <person name="Getino M."/>
            <person name="Pursley I."/>
            <person name="Horton D.L."/>
            <person name="Alikhan N.F."/>
            <person name="Baker D."/>
            <person name="Gharbi K."/>
            <person name="Hall N."/>
            <person name="Watson M."/>
            <person name="Adriaenssens E.M."/>
            <person name="Foster-Nyarko E."/>
            <person name="Jarju S."/>
            <person name="Secka A."/>
            <person name="Antonio M."/>
            <person name="Oren A."/>
            <person name="Chaudhuri R.R."/>
            <person name="La Ragione R."/>
            <person name="Hildebrand F."/>
            <person name="Pallen M.J."/>
        </authorList>
    </citation>
    <scope>NUCLEOTIDE SEQUENCE</scope>
    <source>
        <strain evidence="2">17213</strain>
    </source>
</reference>
<feature type="non-terminal residue" evidence="2">
    <location>
        <position position="1"/>
    </location>
</feature>
<protein>
    <submittedName>
        <fullName evidence="2">Uncharacterized protein</fullName>
    </submittedName>
</protein>
<evidence type="ECO:0000313" key="2">
    <source>
        <dbReference type="EMBL" id="MBO8416190.1"/>
    </source>
</evidence>
<name>A0A9D9DD49_9GAMM</name>
<gene>
    <name evidence="2" type="ORF">IAB19_07425</name>
</gene>
<dbReference type="EMBL" id="JADINH010000157">
    <property type="protein sequence ID" value="MBO8416190.1"/>
    <property type="molecule type" value="Genomic_DNA"/>
</dbReference>
<sequence length="106" mass="10917">AGSAGVSGRQWGSESVVSVRGPSARRGGSSSGLGGGSARFVKRDSSGGYQVRELNLSSEHREPRSARGGRDASRGGRIPGVKVKSYNNGRISSAPYVKRAARGSRG</sequence>
<evidence type="ECO:0000313" key="3">
    <source>
        <dbReference type="Proteomes" id="UP000823631"/>
    </source>
</evidence>
<feature type="compositionally biased region" description="Low complexity" evidence="1">
    <location>
        <begin position="15"/>
        <end position="28"/>
    </location>
</feature>
<accession>A0A9D9DD49</accession>
<organism evidence="2 3">
    <name type="scientific">Candidatus Avisuccinivibrio stercorigallinarum</name>
    <dbReference type="NCBI Taxonomy" id="2840704"/>
    <lineage>
        <taxon>Bacteria</taxon>
        <taxon>Pseudomonadati</taxon>
        <taxon>Pseudomonadota</taxon>
        <taxon>Gammaproteobacteria</taxon>
        <taxon>Aeromonadales</taxon>
        <taxon>Succinivibrionaceae</taxon>
        <taxon>Succinivibrionaceae incertae sedis</taxon>
        <taxon>Candidatus Avisuccinivibrio</taxon>
    </lineage>
</organism>
<dbReference type="AlphaFoldDB" id="A0A9D9DD49"/>
<reference evidence="2" key="1">
    <citation type="submission" date="2020-10" db="EMBL/GenBank/DDBJ databases">
        <authorList>
            <person name="Gilroy R."/>
        </authorList>
    </citation>
    <scope>NUCLEOTIDE SEQUENCE</scope>
    <source>
        <strain evidence="2">17213</strain>
    </source>
</reference>